<name>A0ABU6V5B3_9FABA</name>
<reference evidence="9 10" key="1">
    <citation type="journal article" date="2023" name="Plants (Basel)">
        <title>Bridging the Gap: Combining Genomics and Transcriptomics Approaches to Understand Stylosanthes scabra, an Orphan Legume from the Brazilian Caatinga.</title>
        <authorList>
            <person name="Ferreira-Neto J.R.C."/>
            <person name="da Silva M.D."/>
            <person name="Binneck E."/>
            <person name="de Melo N.F."/>
            <person name="da Silva R.H."/>
            <person name="de Melo A.L.T.M."/>
            <person name="Pandolfi V."/>
            <person name="Bustamante F.O."/>
            <person name="Brasileiro-Vidal A.C."/>
            <person name="Benko-Iseppon A.M."/>
        </authorList>
    </citation>
    <scope>NUCLEOTIDE SEQUENCE [LARGE SCALE GENOMIC DNA]</scope>
    <source>
        <tissue evidence="9">Leaves</tissue>
    </source>
</reference>
<evidence type="ECO:0000259" key="8">
    <source>
        <dbReference type="SMART" id="SM00563"/>
    </source>
</evidence>
<evidence type="ECO:0000256" key="1">
    <source>
        <dbReference type="ARBA" id="ARBA00004141"/>
    </source>
</evidence>
<dbReference type="SUPFAM" id="SSF69593">
    <property type="entry name" value="Glycerol-3-phosphate (1)-acyltransferase"/>
    <property type="match status" value="1"/>
</dbReference>
<evidence type="ECO:0000256" key="5">
    <source>
        <dbReference type="ARBA" id="ARBA00022989"/>
    </source>
</evidence>
<protein>
    <recommendedName>
        <fullName evidence="8">Phospholipid/glycerol acyltransferase domain-containing protein</fullName>
    </recommendedName>
</protein>
<dbReference type="PANTHER" id="PTHR15486">
    <property type="entry name" value="ANCIENT UBIQUITOUS PROTEIN"/>
    <property type="match status" value="1"/>
</dbReference>
<dbReference type="SMART" id="SM00563">
    <property type="entry name" value="PlsC"/>
    <property type="match status" value="1"/>
</dbReference>
<keyword evidence="6" id="KW-0472">Membrane</keyword>
<proteinExistence type="inferred from homology"/>
<keyword evidence="7" id="KW-0012">Acyltransferase</keyword>
<accession>A0ABU6V5B3</accession>
<keyword evidence="3" id="KW-0808">Transferase</keyword>
<evidence type="ECO:0000313" key="10">
    <source>
        <dbReference type="Proteomes" id="UP001341840"/>
    </source>
</evidence>
<evidence type="ECO:0000256" key="3">
    <source>
        <dbReference type="ARBA" id="ARBA00022679"/>
    </source>
</evidence>
<evidence type="ECO:0000256" key="2">
    <source>
        <dbReference type="ARBA" id="ARBA00007937"/>
    </source>
</evidence>
<evidence type="ECO:0000256" key="7">
    <source>
        <dbReference type="ARBA" id="ARBA00023315"/>
    </source>
</evidence>
<evidence type="ECO:0000256" key="6">
    <source>
        <dbReference type="ARBA" id="ARBA00023136"/>
    </source>
</evidence>
<sequence>MKFFFKSLFFFWYRFFFKPLKNFRRSNSSSYITTTIATAQSSFNKYRRFSSSSLLHRSDLSEHTLLFDVEGALLRSSSVFPYFMLVAFEAGGLIRAIVLVLTYPFVCLVGEDLGMKIMVMVCFLGIKEKSFRVGRAVLPKFMLEDVGSEIFEVVNGAGKRVGLSKMPRVMVESFLEEYLKVDFVVGREIKVFCGYFLGFMEEREKVDEHALELLQEGKGSSSPSNVIAISGFRNKDFLHRDIFSRCKEVYLVGDGERKRWQKLSRDKYPKPLIFHDGRLALSPTFFDSLAILTWLPFAVVLAILRIATALTLPFSISTPLLTLTGLRLDSTLPSEESAATKSKVNGNLYVCNHRTLLDPLYISFLLRKKVVAVTYSLSRMSEILAPIKTVRLTRKREEDARMMKELLMEGDLVVCPEGTTCREPYLLRFSPLFSELCEEISPVAIDSHVSMFHGTTAGGLKCMDPLFFLMNPFPYYSLHLLHNVTTTTASSSDDDDNSRFVAANQVQSQIGEALGFQCTKLTRKDKYLILAGNEGIVSGNSKK</sequence>
<keyword evidence="5" id="KW-1133">Transmembrane helix</keyword>
<evidence type="ECO:0000256" key="4">
    <source>
        <dbReference type="ARBA" id="ARBA00022692"/>
    </source>
</evidence>
<feature type="domain" description="Phospholipid/glycerol acyltransferase" evidence="8">
    <location>
        <begin position="347"/>
        <end position="448"/>
    </location>
</feature>
<dbReference type="Proteomes" id="UP001341840">
    <property type="component" value="Unassembled WGS sequence"/>
</dbReference>
<dbReference type="PANTHER" id="PTHR15486:SF62">
    <property type="entry name" value="GLYCEROL-3-PHOSPHATE ACYLTRANSFERASE 2-RELATED"/>
    <property type="match status" value="1"/>
</dbReference>
<dbReference type="InterPro" id="IPR002123">
    <property type="entry name" value="Plipid/glycerol_acylTrfase"/>
</dbReference>
<dbReference type="Pfam" id="PF01553">
    <property type="entry name" value="Acyltransferase"/>
    <property type="match status" value="1"/>
</dbReference>
<keyword evidence="10" id="KW-1185">Reference proteome</keyword>
<comment type="subcellular location">
    <subcellularLocation>
        <location evidence="1">Membrane</location>
        <topology evidence="1">Multi-pass membrane protein</topology>
    </subcellularLocation>
</comment>
<dbReference type="InterPro" id="IPR056462">
    <property type="entry name" value="HAD_RAM2/GPAT1-8"/>
</dbReference>
<evidence type="ECO:0000313" key="9">
    <source>
        <dbReference type="EMBL" id="MED6168574.1"/>
    </source>
</evidence>
<dbReference type="EMBL" id="JASCZI010151067">
    <property type="protein sequence ID" value="MED6168574.1"/>
    <property type="molecule type" value="Genomic_DNA"/>
</dbReference>
<dbReference type="Pfam" id="PF23270">
    <property type="entry name" value="HAD_RAM2_N"/>
    <property type="match status" value="1"/>
</dbReference>
<gene>
    <name evidence="9" type="ORF">PIB30_012843</name>
</gene>
<comment type="caution">
    <text evidence="9">The sequence shown here is derived from an EMBL/GenBank/DDBJ whole genome shotgun (WGS) entry which is preliminary data.</text>
</comment>
<comment type="similarity">
    <text evidence="2">Belongs to the GPAT/DAPAT family.</text>
</comment>
<organism evidence="9 10">
    <name type="scientific">Stylosanthes scabra</name>
    <dbReference type="NCBI Taxonomy" id="79078"/>
    <lineage>
        <taxon>Eukaryota</taxon>
        <taxon>Viridiplantae</taxon>
        <taxon>Streptophyta</taxon>
        <taxon>Embryophyta</taxon>
        <taxon>Tracheophyta</taxon>
        <taxon>Spermatophyta</taxon>
        <taxon>Magnoliopsida</taxon>
        <taxon>eudicotyledons</taxon>
        <taxon>Gunneridae</taxon>
        <taxon>Pentapetalae</taxon>
        <taxon>rosids</taxon>
        <taxon>fabids</taxon>
        <taxon>Fabales</taxon>
        <taxon>Fabaceae</taxon>
        <taxon>Papilionoideae</taxon>
        <taxon>50 kb inversion clade</taxon>
        <taxon>dalbergioids sensu lato</taxon>
        <taxon>Dalbergieae</taxon>
        <taxon>Pterocarpus clade</taxon>
        <taxon>Stylosanthes</taxon>
    </lineage>
</organism>
<keyword evidence="4" id="KW-0812">Transmembrane</keyword>